<keyword evidence="8 13" id="KW-1133">Transmembrane helix</keyword>
<evidence type="ECO:0000313" key="16">
    <source>
        <dbReference type="Proteomes" id="UP001569428"/>
    </source>
</evidence>
<evidence type="ECO:0000256" key="13">
    <source>
        <dbReference type="SAM" id="Phobius"/>
    </source>
</evidence>
<keyword evidence="10" id="KW-0408">Iron</keyword>
<feature type="transmembrane region" description="Helical" evidence="13">
    <location>
        <begin position="206"/>
        <end position="225"/>
    </location>
</feature>
<keyword evidence="4" id="KW-0349">Heme</keyword>
<dbReference type="Proteomes" id="UP001569428">
    <property type="component" value="Unassembled WGS sequence"/>
</dbReference>
<keyword evidence="12 13" id="KW-0472">Membrane</keyword>
<dbReference type="NCBIfam" id="TIGR00351">
    <property type="entry name" value="narI"/>
    <property type="match status" value="1"/>
</dbReference>
<feature type="transmembrane region" description="Helical" evidence="13">
    <location>
        <begin position="104"/>
        <end position="125"/>
    </location>
</feature>
<keyword evidence="2" id="KW-0813">Transport</keyword>
<evidence type="ECO:0000256" key="3">
    <source>
        <dbReference type="ARBA" id="ARBA00022475"/>
    </source>
</evidence>
<dbReference type="InterPro" id="IPR051936">
    <property type="entry name" value="Heme-iron_electron_transfer"/>
</dbReference>
<proteinExistence type="predicted"/>
<accession>A0ABV4NVR5</accession>
<evidence type="ECO:0000256" key="8">
    <source>
        <dbReference type="ARBA" id="ARBA00022989"/>
    </source>
</evidence>
<feature type="transmembrane region" description="Helical" evidence="13">
    <location>
        <begin position="20"/>
        <end position="43"/>
    </location>
</feature>
<evidence type="ECO:0000256" key="12">
    <source>
        <dbReference type="ARBA" id="ARBA00023136"/>
    </source>
</evidence>
<dbReference type="EMBL" id="JBGMEK010000002">
    <property type="protein sequence ID" value="MFA0809575.1"/>
    <property type="molecule type" value="Genomic_DNA"/>
</dbReference>
<organism evidence="15 16">
    <name type="scientific">Microbulbifer epialgicus</name>
    <dbReference type="NCBI Taxonomy" id="393907"/>
    <lineage>
        <taxon>Bacteria</taxon>
        <taxon>Pseudomonadati</taxon>
        <taxon>Pseudomonadota</taxon>
        <taxon>Gammaproteobacteria</taxon>
        <taxon>Cellvibrionales</taxon>
        <taxon>Microbulbiferaceae</taxon>
        <taxon>Microbulbifer</taxon>
    </lineage>
</organism>
<dbReference type="PANTHER" id="PTHR30598:SF3">
    <property type="entry name" value="RESPIRATORY NITRATE REDUCTASE 1 GAMMA CHAIN"/>
    <property type="match status" value="1"/>
</dbReference>
<evidence type="ECO:0000256" key="2">
    <source>
        <dbReference type="ARBA" id="ARBA00022448"/>
    </source>
</evidence>
<keyword evidence="9" id="KW-0560">Oxidoreductase</keyword>
<keyword evidence="3" id="KW-1003">Cell membrane</keyword>
<dbReference type="PANTHER" id="PTHR30598">
    <property type="entry name" value="NITRATE REDUCTASE PRIVATE CHAPERONE, REDOX ENZYME MATURATION PROTEIN REMP FAMILY"/>
    <property type="match status" value="1"/>
</dbReference>
<sequence>MPRRIPPSLHYRSNKMNYLNTLLFAIYPFVALTVFLVGSLIRYDRDQYTWRTGSSQLLERKQLRIGSYLFHIGVIAILAGHFVGLLTPKAVWHFLGIEASTKQMMAMGVGGFFGVICFIGLTILVKRRLTNPRVRASSTKMDVTILLMLYAQLILGLISIPVSSGHMDGAEMLKLMAWAQSIVTFDGSSAAAAIADVNIIYKLHILLGMTLFLLFPFSRLVHVWSVPVQYFRRNYQVVRAKAAR</sequence>
<reference evidence="15 16" key="1">
    <citation type="submission" date="2024-08" db="EMBL/GenBank/DDBJ databases">
        <authorList>
            <person name="Ishaq N."/>
        </authorList>
    </citation>
    <scope>NUCLEOTIDE SEQUENCE [LARGE SCALE GENOMIC DNA]</scope>
    <source>
        <strain evidence="15 16">DSM 18651</strain>
    </source>
</reference>
<dbReference type="RefSeq" id="WP_371837195.1">
    <property type="nucleotide sequence ID" value="NZ_JBGMEK010000002.1"/>
</dbReference>
<evidence type="ECO:0000256" key="6">
    <source>
        <dbReference type="ARBA" id="ARBA00022723"/>
    </source>
</evidence>
<evidence type="ECO:0000256" key="1">
    <source>
        <dbReference type="ARBA" id="ARBA00004651"/>
    </source>
</evidence>
<feature type="transmembrane region" description="Helical" evidence="13">
    <location>
        <begin position="145"/>
        <end position="163"/>
    </location>
</feature>
<keyword evidence="16" id="KW-1185">Reference proteome</keyword>
<keyword evidence="11" id="KW-0534">Nitrate assimilation</keyword>
<dbReference type="InterPro" id="IPR023234">
    <property type="entry name" value="NarG-like_domain"/>
</dbReference>
<evidence type="ECO:0000259" key="14">
    <source>
        <dbReference type="Pfam" id="PF02665"/>
    </source>
</evidence>
<evidence type="ECO:0000256" key="9">
    <source>
        <dbReference type="ARBA" id="ARBA00023002"/>
    </source>
</evidence>
<comment type="caution">
    <text evidence="15">The sequence shown here is derived from an EMBL/GenBank/DDBJ whole genome shotgun (WGS) entry which is preliminary data.</text>
</comment>
<dbReference type="Pfam" id="PF02665">
    <property type="entry name" value="Nitrate_red_gam"/>
    <property type="match status" value="1"/>
</dbReference>
<gene>
    <name evidence="15" type="primary">narI</name>
    <name evidence="15" type="ORF">ACCI49_01475</name>
</gene>
<evidence type="ECO:0000256" key="10">
    <source>
        <dbReference type="ARBA" id="ARBA00023004"/>
    </source>
</evidence>
<evidence type="ECO:0000256" key="7">
    <source>
        <dbReference type="ARBA" id="ARBA00022982"/>
    </source>
</evidence>
<name>A0ABV4NVR5_9GAMM</name>
<dbReference type="Gene3D" id="1.20.950.20">
    <property type="entry name" value="Transmembrane di-heme cytochromes, Chain C"/>
    <property type="match status" value="1"/>
</dbReference>
<evidence type="ECO:0000256" key="11">
    <source>
        <dbReference type="ARBA" id="ARBA00023063"/>
    </source>
</evidence>
<evidence type="ECO:0000256" key="4">
    <source>
        <dbReference type="ARBA" id="ARBA00022617"/>
    </source>
</evidence>
<evidence type="ECO:0000313" key="15">
    <source>
        <dbReference type="EMBL" id="MFA0809575.1"/>
    </source>
</evidence>
<keyword evidence="6" id="KW-0479">Metal-binding</keyword>
<dbReference type="InterPro" id="IPR036197">
    <property type="entry name" value="NarG-like_sf"/>
</dbReference>
<protein>
    <submittedName>
        <fullName evidence="15">Respiratory nitrate reductase subunit gamma</fullName>
    </submittedName>
</protein>
<keyword evidence="7" id="KW-0249">Electron transport</keyword>
<dbReference type="SUPFAM" id="SSF103501">
    <property type="entry name" value="Respiratory nitrate reductase 1 gamma chain"/>
    <property type="match status" value="1"/>
</dbReference>
<keyword evidence="5 13" id="KW-0812">Transmembrane</keyword>
<comment type="subcellular location">
    <subcellularLocation>
        <location evidence="1">Cell membrane</location>
        <topology evidence="1">Multi-pass membrane protein</topology>
    </subcellularLocation>
</comment>
<evidence type="ECO:0000256" key="5">
    <source>
        <dbReference type="ARBA" id="ARBA00022692"/>
    </source>
</evidence>
<feature type="transmembrane region" description="Helical" evidence="13">
    <location>
        <begin position="63"/>
        <end position="84"/>
    </location>
</feature>
<dbReference type="InterPro" id="IPR003816">
    <property type="entry name" value="Nitrate_red_gam"/>
</dbReference>
<feature type="domain" description="NarG-like" evidence="14">
    <location>
        <begin position="20"/>
        <end position="241"/>
    </location>
</feature>